<dbReference type="Proteomes" id="UP000253729">
    <property type="component" value="Unassembled WGS sequence"/>
</dbReference>
<feature type="compositionally biased region" description="Polar residues" evidence="1">
    <location>
        <begin position="103"/>
        <end position="117"/>
    </location>
</feature>
<dbReference type="RefSeq" id="XP_026620644.1">
    <property type="nucleotide sequence ID" value="XM_026769736.1"/>
</dbReference>
<evidence type="ECO:0000313" key="2">
    <source>
        <dbReference type="EMBL" id="RDH27622.1"/>
    </source>
</evidence>
<dbReference type="GeneID" id="38138092"/>
<proteinExistence type="predicted"/>
<dbReference type="AlphaFoldDB" id="A0A3F3PLG9"/>
<dbReference type="EMBL" id="KZ852086">
    <property type="protein sequence ID" value="RDH27622.1"/>
    <property type="molecule type" value="Genomic_DNA"/>
</dbReference>
<feature type="compositionally biased region" description="Basic and acidic residues" evidence="1">
    <location>
        <begin position="119"/>
        <end position="141"/>
    </location>
</feature>
<name>A0A3F3PLG9_9EURO</name>
<reference evidence="2 3" key="1">
    <citation type="submission" date="2018-07" db="EMBL/GenBank/DDBJ databases">
        <title>The genomes of Aspergillus section Nigri reveals drivers in fungal speciation.</title>
        <authorList>
            <consortium name="DOE Joint Genome Institute"/>
            <person name="Vesth T.C."/>
            <person name="Nybo J."/>
            <person name="Theobald S."/>
            <person name="Brandl J."/>
            <person name="Frisvad J.C."/>
            <person name="Nielsen K.F."/>
            <person name="Lyhne E.K."/>
            <person name="Kogle M.E."/>
            <person name="Kuo A."/>
            <person name="Riley R."/>
            <person name="Clum A."/>
            <person name="Nolan M."/>
            <person name="Lipzen A."/>
            <person name="Salamov A."/>
            <person name="Henrissat B."/>
            <person name="Wiebenga A."/>
            <person name="De vries R.P."/>
            <person name="Grigoriev I.V."/>
            <person name="Mortensen U.H."/>
            <person name="Andersen M.R."/>
            <person name="Baker S.E."/>
        </authorList>
    </citation>
    <scope>NUCLEOTIDE SEQUENCE [LARGE SCALE GENOMIC DNA]</scope>
    <source>
        <strain evidence="2 3">CBS 139.54b</strain>
    </source>
</reference>
<protein>
    <submittedName>
        <fullName evidence="2">Uncharacterized protein</fullName>
    </submittedName>
</protein>
<feature type="region of interest" description="Disordered" evidence="1">
    <location>
        <begin position="85"/>
        <end position="143"/>
    </location>
</feature>
<evidence type="ECO:0000313" key="3">
    <source>
        <dbReference type="Proteomes" id="UP000253729"/>
    </source>
</evidence>
<accession>A0A3F3PLG9</accession>
<gene>
    <name evidence="2" type="ORF">BDQ94DRAFT_163427</name>
</gene>
<sequence>MESLTADPDTQVEVDLMILDYLLCMAIDQVLSPGNGGETQYAHECDISWSLKTINTIKAALLPSYILPKDMQIKTQILELAQLFSDGNGHPEPSRRPAVEPSQGDQRTTTENRSPIAQSERRPPQLHQSHENDKPPAHNSRDLALNRSYNTLVRFVALCGTAGDNLPDGHADTTAKLITEAALNDYHMAGAQSPGRYRECIEHVTACLREDLDPHVDQANLEYLSTLLPPIDLLLDVSEGSGQTSSLGDTTTRLVHRFLTDLMKTLDPPILIQLERGRLGGLSREETQQLKDRIGF</sequence>
<keyword evidence="3" id="KW-1185">Reference proteome</keyword>
<evidence type="ECO:0000256" key="1">
    <source>
        <dbReference type="SAM" id="MobiDB-lite"/>
    </source>
</evidence>
<organism evidence="2 3">
    <name type="scientific">Aspergillus welwitschiae</name>
    <dbReference type="NCBI Taxonomy" id="1341132"/>
    <lineage>
        <taxon>Eukaryota</taxon>
        <taxon>Fungi</taxon>
        <taxon>Dikarya</taxon>
        <taxon>Ascomycota</taxon>
        <taxon>Pezizomycotina</taxon>
        <taxon>Eurotiomycetes</taxon>
        <taxon>Eurotiomycetidae</taxon>
        <taxon>Eurotiales</taxon>
        <taxon>Aspergillaceae</taxon>
        <taxon>Aspergillus</taxon>
        <taxon>Aspergillus subgen. Circumdati</taxon>
    </lineage>
</organism>